<evidence type="ECO:0000256" key="1">
    <source>
        <dbReference type="ARBA" id="ARBA00004613"/>
    </source>
</evidence>
<protein>
    <submittedName>
        <fullName evidence="4">Polysaccharide deacetylase</fullName>
    </submittedName>
</protein>
<proteinExistence type="predicted"/>
<dbReference type="RefSeq" id="WP_079721010.1">
    <property type="nucleotide sequence ID" value="NZ_FUYY01000003.1"/>
</dbReference>
<dbReference type="InterPro" id="IPR002509">
    <property type="entry name" value="NODB_dom"/>
</dbReference>
<keyword evidence="2" id="KW-0732">Signal</keyword>
<evidence type="ECO:0000313" key="4">
    <source>
        <dbReference type="EMBL" id="SKB62060.1"/>
    </source>
</evidence>
<dbReference type="CDD" id="cd10918">
    <property type="entry name" value="CE4_NodB_like_5s_6s"/>
    <property type="match status" value="1"/>
</dbReference>
<comment type="subcellular location">
    <subcellularLocation>
        <location evidence="1">Secreted</location>
    </subcellularLocation>
</comment>
<dbReference type="STRING" id="241145.SAMN05660776_2158"/>
<dbReference type="GO" id="GO:0005975">
    <property type="term" value="P:carbohydrate metabolic process"/>
    <property type="evidence" value="ECO:0007669"/>
    <property type="project" value="InterPro"/>
</dbReference>
<keyword evidence="5" id="KW-1185">Reference proteome</keyword>
<dbReference type="Pfam" id="PF01522">
    <property type="entry name" value="Polysacc_deac_1"/>
    <property type="match status" value="1"/>
</dbReference>
<dbReference type="GO" id="GO:0005576">
    <property type="term" value="C:extracellular region"/>
    <property type="evidence" value="ECO:0007669"/>
    <property type="project" value="UniProtKB-SubCell"/>
</dbReference>
<evidence type="ECO:0000259" key="3">
    <source>
        <dbReference type="PROSITE" id="PS51677"/>
    </source>
</evidence>
<dbReference type="InterPro" id="IPR051398">
    <property type="entry name" value="Polysacch_Deacetylase"/>
</dbReference>
<dbReference type="InterPro" id="IPR011330">
    <property type="entry name" value="Glyco_hydro/deAcase_b/a-brl"/>
</dbReference>
<dbReference type="OrthoDB" id="9778320at2"/>
<dbReference type="GO" id="GO:0016810">
    <property type="term" value="F:hydrolase activity, acting on carbon-nitrogen (but not peptide) bonds"/>
    <property type="evidence" value="ECO:0007669"/>
    <property type="project" value="InterPro"/>
</dbReference>
<feature type="domain" description="NodB homology" evidence="3">
    <location>
        <begin position="96"/>
        <end position="332"/>
    </location>
</feature>
<accession>A0A1T5CSB0</accession>
<dbReference type="Gene3D" id="3.20.20.370">
    <property type="entry name" value="Glycoside hydrolase/deacetylase"/>
    <property type="match status" value="1"/>
</dbReference>
<organism evidence="4 5">
    <name type="scientific">Salegentibacter holothuriorum</name>
    <dbReference type="NCBI Taxonomy" id="241145"/>
    <lineage>
        <taxon>Bacteria</taxon>
        <taxon>Pseudomonadati</taxon>
        <taxon>Bacteroidota</taxon>
        <taxon>Flavobacteriia</taxon>
        <taxon>Flavobacteriales</taxon>
        <taxon>Flavobacteriaceae</taxon>
        <taxon>Salegentibacter</taxon>
    </lineage>
</organism>
<dbReference type="PANTHER" id="PTHR34216">
    <property type="match status" value="1"/>
</dbReference>
<evidence type="ECO:0000313" key="5">
    <source>
        <dbReference type="Proteomes" id="UP000190230"/>
    </source>
</evidence>
<gene>
    <name evidence="4" type="ORF">SAMN05660776_2158</name>
</gene>
<dbReference type="EMBL" id="FUYY01000003">
    <property type="protein sequence ID" value="SKB62060.1"/>
    <property type="molecule type" value="Genomic_DNA"/>
</dbReference>
<dbReference type="AlphaFoldDB" id="A0A1T5CSB0"/>
<dbReference type="PANTHER" id="PTHR34216:SF3">
    <property type="entry name" value="POLY-BETA-1,6-N-ACETYL-D-GLUCOSAMINE N-DEACETYLASE"/>
    <property type="match status" value="1"/>
</dbReference>
<dbReference type="PROSITE" id="PS51677">
    <property type="entry name" value="NODB"/>
    <property type="match status" value="1"/>
</dbReference>
<reference evidence="5" key="1">
    <citation type="submission" date="2017-02" db="EMBL/GenBank/DDBJ databases">
        <authorList>
            <person name="Varghese N."/>
            <person name="Submissions S."/>
        </authorList>
    </citation>
    <scope>NUCLEOTIDE SEQUENCE [LARGE SCALE GENOMIC DNA]</scope>
    <source>
        <strain evidence="5">DSM 23405</strain>
    </source>
</reference>
<dbReference type="SUPFAM" id="SSF88713">
    <property type="entry name" value="Glycoside hydrolase/deacetylase"/>
    <property type="match status" value="1"/>
</dbReference>
<name>A0A1T5CSB0_9FLAO</name>
<dbReference type="Proteomes" id="UP000190230">
    <property type="component" value="Unassembled WGS sequence"/>
</dbReference>
<sequence>MNIKQKVDFSIPLMIDKMGDIFNPFFLKFKNEKNQLLIFYFHGVYESLKQKEQSHVSPQNNVTKEQLSEFVEYFLENDYKFIAPEDLKKGLEKDNSYVMITFDDGYYNNFYSLPILEEFQVPATYFITTNNLVSNSSYWWDVIYKYRTKEGVSLKMVQQEQEYLKRFKYFEIDQYLLHNFGNTCFEPWSDVDRPMSIEELKIFAEHDLVTIGNHTHNHVILTNYTKAEIIEEFKKSNEILTEIIGYKPNILAFPNGNYSSSLIELANKVGFQYVFTTNSYINRLPLKTANVIMLNRYMAKAVNINEYGSFSRLGYQGDLLYHNFKKKIKNLI</sequence>
<evidence type="ECO:0000256" key="2">
    <source>
        <dbReference type="ARBA" id="ARBA00022729"/>
    </source>
</evidence>